<evidence type="ECO:0000313" key="1">
    <source>
        <dbReference type="EMBL" id="QHT03065.1"/>
    </source>
</evidence>
<sequence>MSEKEFIKDGLDNEKIVEIIKDIRKEIDIDASDSNIDKIKAKHNFFATRYPALFDLSTRKEEFSWENLNYFLNMRNDVINDKLTAEKASVIVGEEWFKKYVKVDDKPMQDPIKFERRTKSKK</sequence>
<organism evidence="1">
    <name type="scientific">viral metagenome</name>
    <dbReference type="NCBI Taxonomy" id="1070528"/>
    <lineage>
        <taxon>unclassified sequences</taxon>
        <taxon>metagenomes</taxon>
        <taxon>organismal metagenomes</taxon>
    </lineage>
</organism>
<reference evidence="1" key="1">
    <citation type="journal article" date="2020" name="Nature">
        <title>Giant virus diversity and host interactions through global metagenomics.</title>
        <authorList>
            <person name="Schulz F."/>
            <person name="Roux S."/>
            <person name="Paez-Espino D."/>
            <person name="Jungbluth S."/>
            <person name="Walsh D.A."/>
            <person name="Denef V.J."/>
            <person name="McMahon K.D."/>
            <person name="Konstantinidis K.T."/>
            <person name="Eloe-Fadrosh E.A."/>
            <person name="Kyrpides N.C."/>
            <person name="Woyke T."/>
        </authorList>
    </citation>
    <scope>NUCLEOTIDE SEQUENCE</scope>
    <source>
        <strain evidence="1">GVMAG-M-3300020727-4</strain>
    </source>
</reference>
<dbReference type="AlphaFoldDB" id="A0A6C0CHN4"/>
<proteinExistence type="predicted"/>
<accession>A0A6C0CHN4</accession>
<dbReference type="EMBL" id="MN739405">
    <property type="protein sequence ID" value="QHT03065.1"/>
    <property type="molecule type" value="Genomic_DNA"/>
</dbReference>
<name>A0A6C0CHN4_9ZZZZ</name>
<protein>
    <submittedName>
        <fullName evidence="1">Uncharacterized protein</fullName>
    </submittedName>
</protein>